<gene>
    <name evidence="1" type="ORF">DW723_18240</name>
</gene>
<evidence type="ECO:0000313" key="2">
    <source>
        <dbReference type="Proteomes" id="UP000283928"/>
    </source>
</evidence>
<dbReference type="EMBL" id="QSKO01000066">
    <property type="protein sequence ID" value="RHE68068.1"/>
    <property type="molecule type" value="Genomic_DNA"/>
</dbReference>
<evidence type="ECO:0000313" key="1">
    <source>
        <dbReference type="EMBL" id="RHE68068.1"/>
    </source>
</evidence>
<comment type="caution">
    <text evidence="1">The sequence shown here is derived from an EMBL/GenBank/DDBJ whole genome shotgun (WGS) entry which is preliminary data.</text>
</comment>
<sequence>MKKNTTPVKLRDALNNKKLSVTSVKVFIDDIARDYSPDQFAEDLEFLCESGYMANMIDMKFEITSEGGAVDIGRMCPCDAYIVVKMKVADSKDLQKIKEILVDEPEESD</sequence>
<proteinExistence type="predicted"/>
<reference evidence="1 2" key="1">
    <citation type="submission" date="2018-08" db="EMBL/GenBank/DDBJ databases">
        <title>A genome reference for cultivated species of the human gut microbiota.</title>
        <authorList>
            <person name="Zou Y."/>
            <person name="Xue W."/>
            <person name="Luo G."/>
        </authorList>
    </citation>
    <scope>NUCLEOTIDE SEQUENCE [LARGE SCALE GENOMIC DNA]</scope>
    <source>
        <strain evidence="1 2">AM27-32LB</strain>
    </source>
</reference>
<name>A0A414K590_9FIRM</name>
<dbReference type="Proteomes" id="UP000283928">
    <property type="component" value="Unassembled WGS sequence"/>
</dbReference>
<dbReference type="AlphaFoldDB" id="A0A414K590"/>
<organism evidence="1 2">
    <name type="scientific">Blautia obeum</name>
    <dbReference type="NCBI Taxonomy" id="40520"/>
    <lineage>
        <taxon>Bacteria</taxon>
        <taxon>Bacillati</taxon>
        <taxon>Bacillota</taxon>
        <taxon>Clostridia</taxon>
        <taxon>Lachnospirales</taxon>
        <taxon>Lachnospiraceae</taxon>
        <taxon>Blautia</taxon>
    </lineage>
</organism>
<accession>A0A414K590</accession>
<protein>
    <submittedName>
        <fullName evidence="1">Uncharacterized protein</fullName>
    </submittedName>
</protein>